<evidence type="ECO:0000313" key="3">
    <source>
        <dbReference type="Proteomes" id="UP001316184"/>
    </source>
</evidence>
<evidence type="ECO:0008006" key="4">
    <source>
        <dbReference type="Google" id="ProtNLM"/>
    </source>
</evidence>
<dbReference type="EMBL" id="CP102173">
    <property type="protein sequence ID" value="UUP12555.1"/>
    <property type="molecule type" value="Genomic_DNA"/>
</dbReference>
<dbReference type="Proteomes" id="UP001316184">
    <property type="component" value="Chromosome"/>
</dbReference>
<gene>
    <name evidence="2" type="ORF">NQV15_11895</name>
</gene>
<evidence type="ECO:0000313" key="2">
    <source>
        <dbReference type="EMBL" id="UUP12555.1"/>
    </source>
</evidence>
<reference evidence="2 3" key="1">
    <citation type="submission" date="2022-08" db="EMBL/GenBank/DDBJ databases">
        <title>novel species in genus Aeromicrobium.</title>
        <authorList>
            <person name="Ye L."/>
        </authorList>
    </citation>
    <scope>NUCLEOTIDE SEQUENCE [LARGE SCALE GENOMIC DNA]</scope>
    <source>
        <strain evidence="3">zg-Y1379</strain>
    </source>
</reference>
<proteinExistence type="predicted"/>
<sequence length="128" mass="13776">MKGCVAVLAFMVFGAAVLVGVAIAVERRGTAKSEPLTGTTSEVELTDYEPKSHGRKKRHQGADIEYLYVAGGRTFQSSTWLSRTTLSDRVVCFDPDDPAVHAIRGNPQATCGEANHGETRRAVEVAAR</sequence>
<evidence type="ECO:0000256" key="1">
    <source>
        <dbReference type="SAM" id="MobiDB-lite"/>
    </source>
</evidence>
<organism evidence="2 3">
    <name type="scientific">Aeromicrobium wangtongii</name>
    <dbReference type="NCBI Taxonomy" id="2969247"/>
    <lineage>
        <taxon>Bacteria</taxon>
        <taxon>Bacillati</taxon>
        <taxon>Actinomycetota</taxon>
        <taxon>Actinomycetes</taxon>
        <taxon>Propionibacteriales</taxon>
        <taxon>Nocardioidaceae</taxon>
        <taxon>Aeromicrobium</taxon>
    </lineage>
</organism>
<keyword evidence="3" id="KW-1185">Reference proteome</keyword>
<dbReference type="RefSeq" id="WP_232400078.1">
    <property type="nucleotide sequence ID" value="NZ_CP102173.1"/>
</dbReference>
<accession>A0ABY5M2X6</accession>
<protein>
    <recommendedName>
        <fullName evidence="4">Secreted protein</fullName>
    </recommendedName>
</protein>
<feature type="region of interest" description="Disordered" evidence="1">
    <location>
        <begin position="30"/>
        <end position="59"/>
    </location>
</feature>
<name>A0ABY5M2X6_9ACTN</name>